<evidence type="ECO:0000256" key="2">
    <source>
        <dbReference type="SAM" id="Phobius"/>
    </source>
</evidence>
<organism evidence="3 4">
    <name type="scientific">Pleurodeles waltl</name>
    <name type="common">Iberian ribbed newt</name>
    <dbReference type="NCBI Taxonomy" id="8319"/>
    <lineage>
        <taxon>Eukaryota</taxon>
        <taxon>Metazoa</taxon>
        <taxon>Chordata</taxon>
        <taxon>Craniata</taxon>
        <taxon>Vertebrata</taxon>
        <taxon>Euteleostomi</taxon>
        <taxon>Amphibia</taxon>
        <taxon>Batrachia</taxon>
        <taxon>Caudata</taxon>
        <taxon>Salamandroidea</taxon>
        <taxon>Salamandridae</taxon>
        <taxon>Pleurodelinae</taxon>
        <taxon>Pleurodeles</taxon>
    </lineage>
</organism>
<gene>
    <name evidence="3" type="ORF">NDU88_002669</name>
</gene>
<evidence type="ECO:0000313" key="4">
    <source>
        <dbReference type="Proteomes" id="UP001066276"/>
    </source>
</evidence>
<dbReference type="GO" id="GO:0015297">
    <property type="term" value="F:antiporter activity"/>
    <property type="evidence" value="ECO:0007669"/>
    <property type="project" value="InterPro"/>
</dbReference>
<keyword evidence="2" id="KW-1133">Transmembrane helix</keyword>
<evidence type="ECO:0000313" key="3">
    <source>
        <dbReference type="EMBL" id="KAJ1185883.1"/>
    </source>
</evidence>
<sequence>MTFIYIWIKKLHVETWGGWSWECLQNWGPLTSLAVPSFLTVFFEWWIYEIGTLLAGLVSVTELGAQAVLYQVVVFLYMIPYGMGTAVGVRVGNELGAGNAQEAKSSSTVALLSTGILIAFDVTVVGASRMVIARLFTSDEGIIALTARTLLIYSVFHIFESFGCVTNGILKGMGKQKIGAVAYAIGYYAIGLPVALALMFPAKLGVLGLWSGMTVSAFIPAFFLTMYILRANWKNIEVEAQERAGLKQKTPSVQVPSYTDSISWEESSQNGFDFPAYDQNGQLLDQLPLANQSAPMDPTKKDIVPKRMLILRRGLIFMAAVVILIVGILVRVLSL</sequence>
<reference evidence="3" key="1">
    <citation type="journal article" date="2022" name="bioRxiv">
        <title>Sequencing and chromosome-scale assembly of the giantPleurodeles waltlgenome.</title>
        <authorList>
            <person name="Brown T."/>
            <person name="Elewa A."/>
            <person name="Iarovenko S."/>
            <person name="Subramanian E."/>
            <person name="Araus A.J."/>
            <person name="Petzold A."/>
            <person name="Susuki M."/>
            <person name="Suzuki K.-i.T."/>
            <person name="Hayashi T."/>
            <person name="Toyoda A."/>
            <person name="Oliveira C."/>
            <person name="Osipova E."/>
            <person name="Leigh N.D."/>
            <person name="Simon A."/>
            <person name="Yun M.H."/>
        </authorList>
    </citation>
    <scope>NUCLEOTIDE SEQUENCE</scope>
    <source>
        <strain evidence="3">20211129_DDA</strain>
        <tissue evidence="3">Liver</tissue>
    </source>
</reference>
<protein>
    <recommendedName>
        <fullName evidence="5">Multidrug and toxin extrusion protein 1</fullName>
    </recommendedName>
</protein>
<keyword evidence="4" id="KW-1185">Reference proteome</keyword>
<proteinExistence type="inferred from homology"/>
<feature type="transmembrane region" description="Helical" evidence="2">
    <location>
        <begin position="68"/>
        <end position="89"/>
    </location>
</feature>
<comment type="similarity">
    <text evidence="1">Belongs to the multi antimicrobial extrusion (MATE) (TC 2.A.66.1) family.</text>
</comment>
<dbReference type="EMBL" id="JANPWB010000005">
    <property type="protein sequence ID" value="KAJ1185883.1"/>
    <property type="molecule type" value="Genomic_DNA"/>
</dbReference>
<name>A0AAV7UAD1_PLEWA</name>
<dbReference type="AlphaFoldDB" id="A0AAV7UAD1"/>
<dbReference type="Pfam" id="PF01554">
    <property type="entry name" value="MatE"/>
    <property type="match status" value="1"/>
</dbReference>
<feature type="transmembrane region" description="Helical" evidence="2">
    <location>
        <begin position="207"/>
        <end position="229"/>
    </location>
</feature>
<dbReference type="PANTHER" id="PTHR11206">
    <property type="entry name" value="MULTIDRUG RESISTANCE PROTEIN"/>
    <property type="match status" value="1"/>
</dbReference>
<feature type="transmembrane region" description="Helical" evidence="2">
    <location>
        <begin position="180"/>
        <end position="201"/>
    </location>
</feature>
<feature type="transmembrane region" description="Helical" evidence="2">
    <location>
        <begin position="142"/>
        <end position="159"/>
    </location>
</feature>
<feature type="transmembrane region" description="Helical" evidence="2">
    <location>
        <begin position="30"/>
        <end position="48"/>
    </location>
</feature>
<accession>A0AAV7UAD1</accession>
<dbReference type="Proteomes" id="UP001066276">
    <property type="component" value="Chromosome 3_1"/>
</dbReference>
<evidence type="ECO:0000256" key="1">
    <source>
        <dbReference type="ARBA" id="ARBA00010199"/>
    </source>
</evidence>
<feature type="transmembrane region" description="Helical" evidence="2">
    <location>
        <begin position="109"/>
        <end position="136"/>
    </location>
</feature>
<keyword evidence="2" id="KW-0812">Transmembrane</keyword>
<dbReference type="InterPro" id="IPR002528">
    <property type="entry name" value="MATE_fam"/>
</dbReference>
<dbReference type="GO" id="GO:0042910">
    <property type="term" value="F:xenobiotic transmembrane transporter activity"/>
    <property type="evidence" value="ECO:0007669"/>
    <property type="project" value="InterPro"/>
</dbReference>
<evidence type="ECO:0008006" key="5">
    <source>
        <dbReference type="Google" id="ProtNLM"/>
    </source>
</evidence>
<feature type="transmembrane region" description="Helical" evidence="2">
    <location>
        <begin position="315"/>
        <end position="334"/>
    </location>
</feature>
<dbReference type="GO" id="GO:0016020">
    <property type="term" value="C:membrane"/>
    <property type="evidence" value="ECO:0007669"/>
    <property type="project" value="InterPro"/>
</dbReference>
<comment type="caution">
    <text evidence="3">The sequence shown here is derived from an EMBL/GenBank/DDBJ whole genome shotgun (WGS) entry which is preliminary data.</text>
</comment>
<keyword evidence="2" id="KW-0472">Membrane</keyword>